<dbReference type="RefSeq" id="WP_165228247.1">
    <property type="nucleotide sequence ID" value="NZ_CP049257.1"/>
</dbReference>
<dbReference type="AlphaFoldDB" id="A0A6G6W8K7"/>
<evidence type="ECO:0000256" key="1">
    <source>
        <dbReference type="ARBA" id="ARBA00005820"/>
    </source>
</evidence>
<keyword evidence="2 3" id="KW-0238">DNA-binding</keyword>
<comment type="similarity">
    <text evidence="1">Belongs to the AfsR/DnrI/RedD regulatory family.</text>
</comment>
<evidence type="ECO:0000256" key="3">
    <source>
        <dbReference type="PROSITE-ProRule" id="PRU01091"/>
    </source>
</evidence>
<dbReference type="Proteomes" id="UP000502996">
    <property type="component" value="Chromosome"/>
</dbReference>
<dbReference type="GO" id="GO:0016887">
    <property type="term" value="F:ATP hydrolysis activity"/>
    <property type="evidence" value="ECO:0007669"/>
    <property type="project" value="InterPro"/>
</dbReference>
<dbReference type="SUPFAM" id="SSF52540">
    <property type="entry name" value="P-loop containing nucleoside triphosphate hydrolases"/>
    <property type="match status" value="1"/>
</dbReference>
<protein>
    <submittedName>
        <fullName evidence="5">AfsR/SARP family transcriptional regulator</fullName>
    </submittedName>
</protein>
<dbReference type="Pfam" id="PF13401">
    <property type="entry name" value="AAA_22"/>
    <property type="match status" value="1"/>
</dbReference>
<dbReference type="GO" id="GO:0003677">
    <property type="term" value="F:DNA binding"/>
    <property type="evidence" value="ECO:0007669"/>
    <property type="project" value="UniProtKB-UniRule"/>
</dbReference>
<sequence length="959" mass="102164">MISVLGTMQVHRGSTTESVDIGSPRHREVLAALVLDVGRVVSVDTLLDRVWGEGARGGTTANLHAVVSRLRSRLRDAGTGIEIATVPPGYRLDVPPRSVDAERFEALVEAARAACGRGELDAARRDVAQALGLWRGPAYADVGRPFAEAEAARLDGQRVAAVELGAEVDLAQGRHDEVLRRLPTLVEEQPLRESLRRLLMLALYRSGRQSDALAVYDDVRGRLAEELGLDPGPQLQELHQAILTQDEALLPGPAPAAPVTAAPPAPAVSAARWRSDVVPPSSALLGRERDVDYVRSLLESPTQRLVTLTGLGGVGKTRLAYAVAQAAQDDYRDGVVLVSLAPVGDPGSVLPELARALGLVGVEGQDVAAALVEHLRPRRLLLVLDNLEHLLPAAAPVARLVASCPDLRVLVTSRTALRVRSEVQYQVPPLPVPDPEESDAEALGRSAAVSLFLDRAAATSPGFDLDALAPEERAAVGAVCRRLAGLPLAIELAAARVRLLPPTMMLARLHEVLAAGGARDLPPRQRTMRSTLDWSHDLLSAEEQRLLRRLSVFVGGSTLDAVEAVAEDGPVLGVLEALVEHSLVLPDAEHPEVARFRVLEPIVQYADDLLVGPERLAARAAHRRHFRALAGTLEPAYRGPGTMAALAVTGREHANLVAAVESGLADGDADEAGWLAWDLWLYWWLSGSLVEGRRLITAALGAGLSDEVRVRLLAAHAAMAFAQGDLDPARESWAAAELLGERTGDTEGHAYGVAGRGLAALASGDLASAGAAFEESARLCEAAGAGRQWLWTLTQVWHGTVLLLQGETGRAAERVERAMGAARERADPLAVYVTLFTAAQVALAVDDPATAREHLEEGVRLSLETGDAANLAYFLESMGLVESLAGDHRRVAVLHGAAARLREAVGADVYGYYQPDEDQLREAVARSREALGETEHAAATEEGRRLTMPEAVTVALQRP</sequence>
<dbReference type="PANTHER" id="PTHR47691:SF3">
    <property type="entry name" value="HTH-TYPE TRANSCRIPTIONAL REGULATOR RV0890C-RELATED"/>
    <property type="match status" value="1"/>
</dbReference>
<dbReference type="EMBL" id="CP049257">
    <property type="protein sequence ID" value="QIG41681.1"/>
    <property type="molecule type" value="Genomic_DNA"/>
</dbReference>
<proteinExistence type="inferred from homology"/>
<dbReference type="InterPro" id="IPR027417">
    <property type="entry name" value="P-loop_NTPase"/>
</dbReference>
<organism evidence="5 6">
    <name type="scientific">Nocardioides anomalus</name>
    <dbReference type="NCBI Taxonomy" id="2712223"/>
    <lineage>
        <taxon>Bacteria</taxon>
        <taxon>Bacillati</taxon>
        <taxon>Actinomycetota</taxon>
        <taxon>Actinomycetes</taxon>
        <taxon>Propionibacteriales</taxon>
        <taxon>Nocardioidaceae</taxon>
        <taxon>Nocardioides</taxon>
    </lineage>
</organism>
<dbReference type="PRINTS" id="PR00364">
    <property type="entry name" value="DISEASERSIST"/>
</dbReference>
<dbReference type="GO" id="GO:0000160">
    <property type="term" value="P:phosphorelay signal transduction system"/>
    <property type="evidence" value="ECO:0007669"/>
    <property type="project" value="InterPro"/>
</dbReference>
<keyword evidence="6" id="KW-1185">Reference proteome</keyword>
<dbReference type="SMART" id="SM01043">
    <property type="entry name" value="BTAD"/>
    <property type="match status" value="1"/>
</dbReference>
<dbReference type="CDD" id="cd15831">
    <property type="entry name" value="BTAD"/>
    <property type="match status" value="1"/>
</dbReference>
<evidence type="ECO:0000256" key="2">
    <source>
        <dbReference type="ARBA" id="ARBA00023125"/>
    </source>
</evidence>
<dbReference type="SUPFAM" id="SSF46894">
    <property type="entry name" value="C-terminal effector domain of the bipartite response regulators"/>
    <property type="match status" value="1"/>
</dbReference>
<dbReference type="KEGG" id="nano:G5V58_01850"/>
<dbReference type="InterPro" id="IPR001867">
    <property type="entry name" value="OmpR/PhoB-type_DNA-bd"/>
</dbReference>
<name>A0A6G6W8K7_9ACTN</name>
<feature type="domain" description="OmpR/PhoB-type" evidence="4">
    <location>
        <begin position="1"/>
        <end position="94"/>
    </location>
</feature>
<dbReference type="Gene3D" id="1.25.40.10">
    <property type="entry name" value="Tetratricopeptide repeat domain"/>
    <property type="match status" value="2"/>
</dbReference>
<evidence type="ECO:0000313" key="5">
    <source>
        <dbReference type="EMBL" id="QIG41681.1"/>
    </source>
</evidence>
<dbReference type="PANTHER" id="PTHR47691">
    <property type="entry name" value="REGULATOR-RELATED"/>
    <property type="match status" value="1"/>
</dbReference>
<dbReference type="InterPro" id="IPR005158">
    <property type="entry name" value="BTAD"/>
</dbReference>
<dbReference type="SMART" id="SM00382">
    <property type="entry name" value="AAA"/>
    <property type="match status" value="1"/>
</dbReference>
<dbReference type="Gene3D" id="3.40.50.300">
    <property type="entry name" value="P-loop containing nucleotide triphosphate hydrolases"/>
    <property type="match status" value="1"/>
</dbReference>
<feature type="DNA-binding region" description="OmpR/PhoB-type" evidence="3">
    <location>
        <begin position="1"/>
        <end position="94"/>
    </location>
</feature>
<evidence type="ECO:0000259" key="4">
    <source>
        <dbReference type="PROSITE" id="PS51755"/>
    </source>
</evidence>
<gene>
    <name evidence="5" type="ORF">G5V58_01850</name>
</gene>
<dbReference type="InterPro" id="IPR016032">
    <property type="entry name" value="Sig_transdc_resp-reg_C-effctor"/>
</dbReference>
<dbReference type="Gene3D" id="1.10.10.10">
    <property type="entry name" value="Winged helix-like DNA-binding domain superfamily/Winged helix DNA-binding domain"/>
    <property type="match status" value="1"/>
</dbReference>
<dbReference type="SUPFAM" id="SSF48452">
    <property type="entry name" value="TPR-like"/>
    <property type="match status" value="2"/>
</dbReference>
<dbReference type="CDD" id="cd00383">
    <property type="entry name" value="trans_reg_C"/>
    <property type="match status" value="1"/>
</dbReference>
<dbReference type="InterPro" id="IPR058852">
    <property type="entry name" value="HTH_77"/>
</dbReference>
<dbReference type="Pfam" id="PF25872">
    <property type="entry name" value="HTH_77"/>
    <property type="match status" value="1"/>
</dbReference>
<dbReference type="InterPro" id="IPR003593">
    <property type="entry name" value="AAA+_ATPase"/>
</dbReference>
<dbReference type="PROSITE" id="PS51755">
    <property type="entry name" value="OMPR_PHOB"/>
    <property type="match status" value="1"/>
</dbReference>
<dbReference type="InterPro" id="IPR011990">
    <property type="entry name" value="TPR-like_helical_dom_sf"/>
</dbReference>
<dbReference type="Pfam" id="PF00486">
    <property type="entry name" value="Trans_reg_C"/>
    <property type="match status" value="1"/>
</dbReference>
<evidence type="ECO:0000313" key="6">
    <source>
        <dbReference type="Proteomes" id="UP000502996"/>
    </source>
</evidence>
<dbReference type="InterPro" id="IPR036388">
    <property type="entry name" value="WH-like_DNA-bd_sf"/>
</dbReference>
<dbReference type="GO" id="GO:0006355">
    <property type="term" value="P:regulation of DNA-templated transcription"/>
    <property type="evidence" value="ECO:0007669"/>
    <property type="project" value="InterPro"/>
</dbReference>
<accession>A0A6G6W8K7</accession>
<reference evidence="5 6" key="1">
    <citation type="submission" date="2020-02" db="EMBL/GenBank/DDBJ databases">
        <title>Full genome sequence of Nocardioides sp. R-3366.</title>
        <authorList>
            <person name="Im W.-T."/>
        </authorList>
    </citation>
    <scope>NUCLEOTIDE SEQUENCE [LARGE SCALE GENOMIC DNA]</scope>
    <source>
        <strain evidence="5 6">R-3366</strain>
    </source>
</reference>
<dbReference type="InterPro" id="IPR049945">
    <property type="entry name" value="AAA_22"/>
</dbReference>
<dbReference type="SMART" id="SM00862">
    <property type="entry name" value="Trans_reg_C"/>
    <property type="match status" value="1"/>
</dbReference>
<dbReference type="Pfam" id="PF03704">
    <property type="entry name" value="BTAD"/>
    <property type="match status" value="1"/>
</dbReference>